<name>A0A8F3CIM1_9VIRU</name>
<accession>A0A8F3CIM1</accession>
<proteinExistence type="predicted"/>
<sequence length="699" mass="80442">MSIWICKDFTVLYSDHEPDNSAVIVFGIMDTANKVHKLGEITLRNKGHISALDTLQEDKDFTWRTQPTLLNKLLDIKQLEVRANLSGVSLEKFIHHMYIQRFKDLDGIQAFRKAEKTIITRAIEEGVNVCHHAAIVRDCLLGSDYVTSVQNRAETMGADTMEKNMLLLKRPSYMKKIVSFDHRNISERLFCSMKGGHETSKNVKIDKPVTQLDLMMTLLEMATSLDMYRIQSTTIEYFRIFPSAYAEFKMRHKKGIFHGLVDYCLDNNCSEFQDFLKLPERGLWGNTAPIMLVSEFGKTRHYIITDPVSMHKQWAAASRERALTCWHEVFLRSRHFTNVLLDLDFYALEMSTETYDSIAISLLEVLRDVLCERYDLDTIALVDMGALYLYGRDSSTSKASLRVLWQMPLQLCAMRFTVDKIKVLLQDVIKHVLQSSRTCALKQKILRDNTGSVYFTNILNQNWVIPSQTATPLTFSEIESVVYTCVPQFTTETNLRRAVIKLHPSDVCIIDVAPYHCNKSIRLPLCNKPTGEVFSFIKKYNTHVSPSDNYLLDPTQSPVACLSCVPVESDRAFVSQITLDIIRKECVTETHQTPAIDRYLECTDEIITLVKKRLVATYQITEDQLIVNHYKLTVCDSSVLSCPVHDRIHTRIKIAFKPLSAEIVQVWCWKPSNIRVRLIWNTETQTYTVTKYDNSFRNI</sequence>
<reference evidence="1" key="1">
    <citation type="journal article" date="2021" name="Viruses">
        <title>Discovery and Characterization of Actively Replicating DNA and Retro-Transcribing Viruses in Lower Vertebrate Hosts Based on RNA Sequencing.</title>
        <authorList>
            <person name="Chen X.X."/>
            <person name="Wu W.C."/>
            <person name="Shi M."/>
        </authorList>
    </citation>
    <scope>NUCLEOTIDE SEQUENCE</scope>
    <source>
        <strain evidence="1">Cxx6</strain>
    </source>
</reference>
<dbReference type="EMBL" id="MZ244213">
    <property type="protein sequence ID" value="QWY26458.1"/>
    <property type="molecule type" value="Genomic_DNA"/>
</dbReference>
<evidence type="ECO:0000313" key="1">
    <source>
        <dbReference type="EMBL" id="QWY26458.1"/>
    </source>
</evidence>
<organism evidence="1">
    <name type="scientific">Ranid herpesvirus 4</name>
    <dbReference type="NCBI Taxonomy" id="2849006"/>
    <lineage>
        <taxon>Viruses</taxon>
        <taxon>Duplodnaviria</taxon>
        <taxon>Heunggongvirae</taxon>
        <taxon>Peploviricota</taxon>
        <taxon>Herviviricetes</taxon>
        <taxon>Herpesvirales</taxon>
    </lineage>
</organism>
<protein>
    <submittedName>
        <fullName evidence="1">Uncharacterized protein</fullName>
    </submittedName>
</protein>
<reference evidence="1" key="2">
    <citation type="submission" date="2021-04" db="EMBL/GenBank/DDBJ databases">
        <authorList>
            <person name="Chen X."/>
            <person name="Shi M."/>
            <person name="Wu W."/>
        </authorList>
    </citation>
    <scope>NUCLEOTIDE SEQUENCE</scope>
    <source>
        <strain evidence="1">Cxx6</strain>
    </source>
</reference>